<dbReference type="Pfam" id="PF03061">
    <property type="entry name" value="4HBT"/>
    <property type="match status" value="1"/>
</dbReference>
<evidence type="ECO:0000256" key="2">
    <source>
        <dbReference type="ARBA" id="ARBA00022801"/>
    </source>
</evidence>
<dbReference type="RefSeq" id="WP_207940573.1">
    <property type="nucleotide sequence ID" value="NZ_CP147251.1"/>
</dbReference>
<reference evidence="4 5" key="1">
    <citation type="submission" date="2021-03" db="EMBL/GenBank/DDBJ databases">
        <authorList>
            <person name="Gilmore M.S."/>
            <person name="Schwartzman J."/>
            <person name="Van Tyne D."/>
            <person name="Martin M."/>
            <person name="Earl A.M."/>
            <person name="Manson A.L."/>
            <person name="Straub T."/>
            <person name="Salamzade R."/>
            <person name="Saavedra J."/>
            <person name="Lebreton F."/>
            <person name="Prichula J."/>
            <person name="Schaufler K."/>
            <person name="Gaca A."/>
            <person name="Sgardioli B."/>
            <person name="Wagenaar J."/>
            <person name="Strong T."/>
        </authorList>
    </citation>
    <scope>NUCLEOTIDE SEQUENCE [LARGE SCALE GENOMIC DNA]</scope>
    <source>
        <strain evidence="4 5">DIV2402</strain>
    </source>
</reference>
<dbReference type="InterPro" id="IPR003736">
    <property type="entry name" value="PAAI_dom"/>
</dbReference>
<dbReference type="PANTHER" id="PTHR43240:SF5">
    <property type="entry name" value="1,4-DIHYDROXY-2-NAPHTHOYL-COA THIOESTERASE 1"/>
    <property type="match status" value="1"/>
</dbReference>
<dbReference type="SUPFAM" id="SSF54637">
    <property type="entry name" value="Thioesterase/thiol ester dehydrase-isomerase"/>
    <property type="match status" value="1"/>
</dbReference>
<dbReference type="Gene3D" id="3.10.129.10">
    <property type="entry name" value="Hotdog Thioesterase"/>
    <property type="match status" value="1"/>
</dbReference>
<dbReference type="EMBL" id="CP147251">
    <property type="protein sequence ID" value="WYJ77281.1"/>
    <property type="molecule type" value="Genomic_DNA"/>
</dbReference>
<protein>
    <recommendedName>
        <fullName evidence="3">Thioesterase domain-containing protein</fullName>
    </recommendedName>
</protein>
<evidence type="ECO:0000256" key="1">
    <source>
        <dbReference type="ARBA" id="ARBA00008324"/>
    </source>
</evidence>
<dbReference type="NCBIfam" id="TIGR00369">
    <property type="entry name" value="unchar_dom_1"/>
    <property type="match status" value="1"/>
</dbReference>
<dbReference type="CDD" id="cd03443">
    <property type="entry name" value="PaaI_thioesterase"/>
    <property type="match status" value="1"/>
</dbReference>
<gene>
    <name evidence="4" type="ORF">DOK78_001919</name>
</gene>
<dbReference type="Proteomes" id="UP000664701">
    <property type="component" value="Chromosome"/>
</dbReference>
<organism evidence="4 5">
    <name type="scientific">Candidatus Enterococcus lowellii</name>
    <dbReference type="NCBI Taxonomy" id="2230877"/>
    <lineage>
        <taxon>Bacteria</taxon>
        <taxon>Bacillati</taxon>
        <taxon>Bacillota</taxon>
        <taxon>Bacilli</taxon>
        <taxon>Lactobacillales</taxon>
        <taxon>Enterococcaceae</taxon>
        <taxon>Enterococcus</taxon>
    </lineage>
</organism>
<evidence type="ECO:0000313" key="5">
    <source>
        <dbReference type="Proteomes" id="UP000664701"/>
    </source>
</evidence>
<keyword evidence="2" id="KW-0378">Hydrolase</keyword>
<feature type="domain" description="Thioesterase" evidence="3">
    <location>
        <begin position="33"/>
        <end position="104"/>
    </location>
</feature>
<dbReference type="PANTHER" id="PTHR43240">
    <property type="entry name" value="1,4-DIHYDROXY-2-NAPHTHOYL-COA THIOESTERASE 1"/>
    <property type="match status" value="1"/>
</dbReference>
<proteinExistence type="inferred from homology"/>
<accession>A0ABZ2SNC0</accession>
<sequence length="121" mass="13112">MNLLEHLAIHTEQVTKEKVILSLEVAAIHKQPFGYLHGGVSGVLIETACSLGANQHLTDGFAVGVDLQISHLNTVQSGKIQVIASPEKVGGRLQFWHAEIYLAETLIATGKCTLMVNKKNE</sequence>
<dbReference type="InterPro" id="IPR006683">
    <property type="entry name" value="Thioestr_dom"/>
</dbReference>
<evidence type="ECO:0000313" key="4">
    <source>
        <dbReference type="EMBL" id="WYJ77281.1"/>
    </source>
</evidence>
<keyword evidence="5" id="KW-1185">Reference proteome</keyword>
<comment type="similarity">
    <text evidence="1">Belongs to the thioesterase PaaI family.</text>
</comment>
<dbReference type="InterPro" id="IPR029069">
    <property type="entry name" value="HotDog_dom_sf"/>
</dbReference>
<reference evidence="4 5" key="2">
    <citation type="submission" date="2024-03" db="EMBL/GenBank/DDBJ databases">
        <title>The Genome Sequence of Enterococcus sp. DIV2402.</title>
        <authorList>
            <consortium name="The Broad Institute Genomics Platform"/>
            <consortium name="The Broad Institute Microbial Omics Core"/>
            <consortium name="The Broad Institute Genomic Center for Infectious Diseases"/>
            <person name="Earl A."/>
            <person name="Manson A."/>
            <person name="Gilmore M."/>
            <person name="Schwartman J."/>
            <person name="Shea T."/>
            <person name="Abouelleil A."/>
            <person name="Cao P."/>
            <person name="Chapman S."/>
            <person name="Cusick C."/>
            <person name="Young S."/>
            <person name="Neafsey D."/>
            <person name="Nusbaum C."/>
            <person name="Birren B."/>
        </authorList>
    </citation>
    <scope>NUCLEOTIDE SEQUENCE [LARGE SCALE GENOMIC DNA]</scope>
    <source>
        <strain evidence="4 5">DIV2402</strain>
    </source>
</reference>
<evidence type="ECO:0000259" key="3">
    <source>
        <dbReference type="Pfam" id="PF03061"/>
    </source>
</evidence>
<name>A0ABZ2SNC0_9ENTE</name>